<evidence type="ECO:0000313" key="8">
    <source>
        <dbReference type="Proteomes" id="UP001451303"/>
    </source>
</evidence>
<evidence type="ECO:0000256" key="3">
    <source>
        <dbReference type="ARBA" id="ARBA00023315"/>
    </source>
</evidence>
<name>A0ABR3DL72_NEUIN</name>
<comment type="domain">
    <text evidence="4">The HXXXXD motif is essential for acyltransferase activity and may constitute the binding site for the phosphate moiety of the glycerol-3-phosphate.</text>
</comment>
<evidence type="ECO:0000313" key="7">
    <source>
        <dbReference type="EMBL" id="KAL0473414.1"/>
    </source>
</evidence>
<gene>
    <name evidence="7" type="ORF">QR685DRAFT_174043</name>
</gene>
<evidence type="ECO:0000256" key="2">
    <source>
        <dbReference type="ARBA" id="ARBA00022679"/>
    </source>
</evidence>
<keyword evidence="4" id="KW-0594">Phospholipid biosynthesis</keyword>
<dbReference type="Pfam" id="PF01553">
    <property type="entry name" value="Acyltransferase"/>
    <property type="match status" value="1"/>
</dbReference>
<organism evidence="7 8">
    <name type="scientific">Neurospora intermedia</name>
    <dbReference type="NCBI Taxonomy" id="5142"/>
    <lineage>
        <taxon>Eukaryota</taxon>
        <taxon>Fungi</taxon>
        <taxon>Dikarya</taxon>
        <taxon>Ascomycota</taxon>
        <taxon>Pezizomycotina</taxon>
        <taxon>Sordariomycetes</taxon>
        <taxon>Sordariomycetidae</taxon>
        <taxon>Sordariales</taxon>
        <taxon>Sordariaceae</taxon>
        <taxon>Neurospora</taxon>
    </lineage>
</organism>
<evidence type="ECO:0000259" key="6">
    <source>
        <dbReference type="SMART" id="SM00563"/>
    </source>
</evidence>
<keyword evidence="4" id="KW-0444">Lipid biosynthesis</keyword>
<dbReference type="EC" id="2.3.1.51" evidence="4"/>
<comment type="similarity">
    <text evidence="1 4">Belongs to the 1-acyl-sn-glycerol-3-phosphate acyltransferase family.</text>
</comment>
<dbReference type="PANTHER" id="PTHR10434:SF11">
    <property type="entry name" value="1-ACYL-SN-GLYCEROL-3-PHOSPHATE ACYLTRANSFERASE"/>
    <property type="match status" value="1"/>
</dbReference>
<dbReference type="PANTHER" id="PTHR10434">
    <property type="entry name" value="1-ACYL-SN-GLYCEROL-3-PHOSPHATE ACYLTRANSFERASE"/>
    <property type="match status" value="1"/>
</dbReference>
<feature type="domain" description="Phospholipid/glycerol acyltransferase" evidence="6">
    <location>
        <begin position="103"/>
        <end position="220"/>
    </location>
</feature>
<dbReference type="SUPFAM" id="SSF69593">
    <property type="entry name" value="Glycerol-3-phosphate (1)-acyltransferase"/>
    <property type="match status" value="1"/>
</dbReference>
<keyword evidence="5" id="KW-0472">Membrane</keyword>
<dbReference type="InterPro" id="IPR004552">
    <property type="entry name" value="AGP_acyltrans"/>
</dbReference>
<sequence>MASLLYYPVYFLEGCVALTIGFYMLSLILPRAAFVARSLASYLSLLLCAGFGVITSIAFSLLGHGQSAQWAVGRSFKYVMALTTGVRFKIDDPKNILGKTRPAVFIGNHQTELDVLMLGCMFPKYCSVTAKSSLRKTPFLGWFMSLSGSIFIDRASKTDARAAMAGAANQIQKKQQSVYMFPEGTRSYSKEPELLPFKKGAFHLAVQAQVPIVPVVVANYSHVLNVKDFVFNAGVIPMKVLDPIDTTGLTTADVDELCKNTRDLMLKELIALTAKARGQSVSDIPVANNYPSVAKTSGTDMHVAA</sequence>
<comment type="catalytic activity">
    <reaction evidence="4">
        <text>a 1-acyl-sn-glycero-3-phosphate + an acyl-CoA = a 1,2-diacyl-sn-glycero-3-phosphate + CoA</text>
        <dbReference type="Rhea" id="RHEA:19709"/>
        <dbReference type="ChEBI" id="CHEBI:57287"/>
        <dbReference type="ChEBI" id="CHEBI:57970"/>
        <dbReference type="ChEBI" id="CHEBI:58342"/>
        <dbReference type="ChEBI" id="CHEBI:58608"/>
        <dbReference type="EC" id="2.3.1.51"/>
    </reaction>
</comment>
<feature type="transmembrane region" description="Helical" evidence="5">
    <location>
        <begin position="41"/>
        <end position="62"/>
    </location>
</feature>
<keyword evidence="5" id="KW-0812">Transmembrane</keyword>
<keyword evidence="2 4" id="KW-0808">Transferase</keyword>
<accession>A0ABR3DL72</accession>
<feature type="transmembrane region" description="Helical" evidence="5">
    <location>
        <begin position="6"/>
        <end position="29"/>
    </location>
</feature>
<reference evidence="7 8" key="1">
    <citation type="submission" date="2023-09" db="EMBL/GenBank/DDBJ databases">
        <title>Multi-omics analysis of a traditional fermented food reveals byproduct-associated fungal strains for waste-to-food upcycling.</title>
        <authorList>
            <consortium name="Lawrence Berkeley National Laboratory"/>
            <person name="Rekdal V.M."/>
            <person name="Villalobos-Escobedo J.M."/>
            <person name="Rodriguez-Valeron N."/>
            <person name="Garcia M.O."/>
            <person name="Vasquez D.P."/>
            <person name="Damayanti I."/>
            <person name="Sorensen P.M."/>
            <person name="Baidoo E.E."/>
            <person name="De Carvalho A.C."/>
            <person name="Riley R."/>
            <person name="Lipzen A."/>
            <person name="He G."/>
            <person name="Yan M."/>
            <person name="Haridas S."/>
            <person name="Daum C."/>
            <person name="Yoshinaga Y."/>
            <person name="Ng V."/>
            <person name="Grigoriev I.V."/>
            <person name="Munk R."/>
            <person name="Nuraida L."/>
            <person name="Wijaya C.H."/>
            <person name="Morales P.-C."/>
            <person name="Keasling J.D."/>
        </authorList>
    </citation>
    <scope>NUCLEOTIDE SEQUENCE [LARGE SCALE GENOMIC DNA]</scope>
    <source>
        <strain evidence="7 8">FGSC 2613</strain>
    </source>
</reference>
<evidence type="ECO:0000256" key="4">
    <source>
        <dbReference type="RuleBase" id="RU361267"/>
    </source>
</evidence>
<dbReference type="EMBL" id="JAVLET010000002">
    <property type="protein sequence ID" value="KAL0473414.1"/>
    <property type="molecule type" value="Genomic_DNA"/>
</dbReference>
<proteinExistence type="inferred from homology"/>
<keyword evidence="8" id="KW-1185">Reference proteome</keyword>
<protein>
    <recommendedName>
        <fullName evidence="4">1-acyl-sn-glycerol-3-phosphate acyltransferase</fullName>
        <ecNumber evidence="4">2.3.1.51</ecNumber>
    </recommendedName>
</protein>
<comment type="caution">
    <text evidence="7">The sequence shown here is derived from an EMBL/GenBank/DDBJ whole genome shotgun (WGS) entry which is preliminary data.</text>
</comment>
<keyword evidence="3 4" id="KW-0012">Acyltransferase</keyword>
<dbReference type="InterPro" id="IPR002123">
    <property type="entry name" value="Plipid/glycerol_acylTrfase"/>
</dbReference>
<evidence type="ECO:0000256" key="5">
    <source>
        <dbReference type="SAM" id="Phobius"/>
    </source>
</evidence>
<keyword evidence="4" id="KW-0443">Lipid metabolism</keyword>
<evidence type="ECO:0000256" key="1">
    <source>
        <dbReference type="ARBA" id="ARBA00008655"/>
    </source>
</evidence>
<dbReference type="CDD" id="cd07989">
    <property type="entry name" value="LPLAT_AGPAT-like"/>
    <property type="match status" value="1"/>
</dbReference>
<keyword evidence="4" id="KW-1208">Phospholipid metabolism</keyword>
<keyword evidence="5" id="KW-1133">Transmembrane helix</keyword>
<dbReference type="Proteomes" id="UP001451303">
    <property type="component" value="Unassembled WGS sequence"/>
</dbReference>
<dbReference type="NCBIfam" id="TIGR00530">
    <property type="entry name" value="AGP_acyltrn"/>
    <property type="match status" value="1"/>
</dbReference>
<dbReference type="SMART" id="SM00563">
    <property type="entry name" value="PlsC"/>
    <property type="match status" value="1"/>
</dbReference>